<comment type="caution">
    <text evidence="5">The sequence shown here is derived from an EMBL/GenBank/DDBJ whole genome shotgun (WGS) entry which is preliminary data.</text>
</comment>
<feature type="domain" description="Glycosyl transferase family 1" evidence="3">
    <location>
        <begin position="217"/>
        <end position="369"/>
    </location>
</feature>
<dbReference type="Pfam" id="PF00534">
    <property type="entry name" value="Glycos_transf_1"/>
    <property type="match status" value="1"/>
</dbReference>
<dbReference type="Pfam" id="PF13439">
    <property type="entry name" value="Glyco_transf_4"/>
    <property type="match status" value="1"/>
</dbReference>
<evidence type="ECO:0000259" key="4">
    <source>
        <dbReference type="Pfam" id="PF13439"/>
    </source>
</evidence>
<evidence type="ECO:0000259" key="3">
    <source>
        <dbReference type="Pfam" id="PF00534"/>
    </source>
</evidence>
<dbReference type="SUPFAM" id="SSF53756">
    <property type="entry name" value="UDP-Glycosyltransferase/glycogen phosphorylase"/>
    <property type="match status" value="1"/>
</dbReference>
<dbReference type="GO" id="GO:0016757">
    <property type="term" value="F:glycosyltransferase activity"/>
    <property type="evidence" value="ECO:0007669"/>
    <property type="project" value="UniProtKB-KW"/>
</dbReference>
<evidence type="ECO:0000256" key="1">
    <source>
        <dbReference type="ARBA" id="ARBA00022676"/>
    </source>
</evidence>
<feature type="domain" description="Glycosyltransferase subfamily 4-like N-terminal" evidence="4">
    <location>
        <begin position="19"/>
        <end position="195"/>
    </location>
</feature>
<gene>
    <name evidence="5" type="ORF">E3O11_05110</name>
</gene>
<dbReference type="PANTHER" id="PTHR12526">
    <property type="entry name" value="GLYCOSYLTRANSFERASE"/>
    <property type="match status" value="1"/>
</dbReference>
<evidence type="ECO:0000256" key="2">
    <source>
        <dbReference type="ARBA" id="ARBA00022679"/>
    </source>
</evidence>
<dbReference type="CDD" id="cd03801">
    <property type="entry name" value="GT4_PimA-like"/>
    <property type="match status" value="1"/>
</dbReference>
<name>A0A4R8VNX8_9MICO</name>
<dbReference type="InterPro" id="IPR001296">
    <property type="entry name" value="Glyco_trans_1"/>
</dbReference>
<evidence type="ECO:0000313" key="5">
    <source>
        <dbReference type="EMBL" id="TFB86263.1"/>
    </source>
</evidence>
<accession>A0A4R8VNX8</accession>
<evidence type="ECO:0000313" key="6">
    <source>
        <dbReference type="Proteomes" id="UP000297963"/>
    </source>
</evidence>
<reference evidence="5 6" key="1">
    <citation type="submission" date="2019-03" db="EMBL/GenBank/DDBJ databases">
        <title>Genomics of glacier-inhabiting Cryobacterium strains.</title>
        <authorList>
            <person name="Liu Q."/>
            <person name="Xin Y.-H."/>
        </authorList>
    </citation>
    <scope>NUCLEOTIDE SEQUENCE [LARGE SCALE GENOMIC DNA]</scope>
    <source>
        <strain evidence="5 6">Hh34</strain>
    </source>
</reference>
<dbReference type="EMBL" id="SOFE01000010">
    <property type="protein sequence ID" value="TFB86263.1"/>
    <property type="molecule type" value="Genomic_DNA"/>
</dbReference>
<proteinExistence type="predicted"/>
<dbReference type="AlphaFoldDB" id="A0A4R8VNX8"/>
<dbReference type="Proteomes" id="UP000297963">
    <property type="component" value="Unassembled WGS sequence"/>
</dbReference>
<organism evidence="5 6">
    <name type="scientific">Cryobacterium levicorallinum</name>
    <dbReference type="NCBI Taxonomy" id="995038"/>
    <lineage>
        <taxon>Bacteria</taxon>
        <taxon>Bacillati</taxon>
        <taxon>Actinomycetota</taxon>
        <taxon>Actinomycetes</taxon>
        <taxon>Micrococcales</taxon>
        <taxon>Microbacteriaceae</taxon>
        <taxon>Cryobacterium</taxon>
    </lineage>
</organism>
<protein>
    <submittedName>
        <fullName evidence="5">Glycosyltransferase</fullName>
    </submittedName>
</protein>
<sequence>MAHMKVFCLSHSSAIENLGGAELSLLHLIDAWTADHAAVEFTVVTRGPAGLLQPELAARGVPTHTLNFDAWVLPTVRTDPADILHTARRNSEAVLAIVEILRVEKPDVVITNTIISPWAAIAARYLGIPHVWFVHEYGDLDHGLQFETSRASTFEDIGILSDLVVANSRAVHEHIGQWIPADKLAIAYPVIDLARARELVGRAPAKPILPQVQAGLTAVMVGRLAASKGQWRLLNAVAALRDEGRIIAAILVGGDQGDDADAVKQRVHDLALDDQVVFVGETDNPFWYIGQGDVGITASNSEAFGRVTVEYMALGKPVIVGRSGAGAELVRDGVTGLLFDPEDPADLVRALRRAHDGPDELDAMAQAATRSVDEISRAYPLSAVIARIDQLVDEGPGPMARLPNALSLWLDLPAAVEGTGRALHARNTAVLTSASWRLGTYALAPARQLKTILRRLVRRAPRS</sequence>
<dbReference type="InterPro" id="IPR028098">
    <property type="entry name" value="Glyco_trans_4-like_N"/>
</dbReference>
<keyword evidence="1" id="KW-0328">Glycosyltransferase</keyword>
<dbReference type="Gene3D" id="3.40.50.2000">
    <property type="entry name" value="Glycogen Phosphorylase B"/>
    <property type="match status" value="2"/>
</dbReference>
<keyword evidence="2 5" id="KW-0808">Transferase</keyword>